<evidence type="ECO:0000259" key="1">
    <source>
        <dbReference type="Pfam" id="PF13280"/>
    </source>
</evidence>
<dbReference type="OrthoDB" id="86031at2"/>
<dbReference type="InterPro" id="IPR051534">
    <property type="entry name" value="CBASS_pafABC_assoc_protein"/>
</dbReference>
<sequence>MPTKANKSEGLLEIYHRLLNGDVVKKGETADELGVNPKTISRYVADINAYLSNTGKLEHIRYSRKEKGYVLESDEEEILNSKEILTISKILLESRGLSKRELDTILRKLLDNCCTRDKAYIKKLVINEMENYVEPKHGENLIDKIWSISEAINCQRMIEIRYTKLGENGKIISEPIDRKLQPEAILFSEYYFYLIAFMKDKPFKYPTIYRLDRIKDYKVLKEGFKINYKDRFKEGEFRNLVQFMQPGELQTIKFVFRGKSIEAVLDRLPNAEIIKQKEAEYLVKTEVFGQGIKMWLLSQGKDIKIIEPRNFIEDMEDIADKLLKQYKHNKEG</sequence>
<accession>A0A1I0EM06</accession>
<name>A0A1I0EM06_9FIRM</name>
<gene>
    <name evidence="2" type="ORF">SAMN05660297_02457</name>
</gene>
<dbReference type="Proteomes" id="UP000199568">
    <property type="component" value="Unassembled WGS sequence"/>
</dbReference>
<proteinExistence type="predicted"/>
<dbReference type="PROSITE" id="PS52050">
    <property type="entry name" value="WYL"/>
    <property type="match status" value="1"/>
</dbReference>
<dbReference type="EMBL" id="FOHU01000011">
    <property type="protein sequence ID" value="SET45780.1"/>
    <property type="molecule type" value="Genomic_DNA"/>
</dbReference>
<dbReference type="Pfam" id="PF13280">
    <property type="entry name" value="WYL"/>
    <property type="match status" value="1"/>
</dbReference>
<dbReference type="PANTHER" id="PTHR34580:SF1">
    <property type="entry name" value="PROTEIN PAFC"/>
    <property type="match status" value="1"/>
</dbReference>
<keyword evidence="3" id="KW-1185">Reference proteome</keyword>
<evidence type="ECO:0000313" key="3">
    <source>
        <dbReference type="Proteomes" id="UP000199568"/>
    </source>
</evidence>
<dbReference type="GO" id="GO:0003677">
    <property type="term" value="F:DNA binding"/>
    <property type="evidence" value="ECO:0007669"/>
    <property type="project" value="UniProtKB-KW"/>
</dbReference>
<dbReference type="InterPro" id="IPR026881">
    <property type="entry name" value="WYL_dom"/>
</dbReference>
<organism evidence="2 3">
    <name type="scientific">Natronincola peptidivorans</name>
    <dbReference type="NCBI Taxonomy" id="426128"/>
    <lineage>
        <taxon>Bacteria</taxon>
        <taxon>Bacillati</taxon>
        <taxon>Bacillota</taxon>
        <taxon>Clostridia</taxon>
        <taxon>Peptostreptococcales</taxon>
        <taxon>Natronincolaceae</taxon>
        <taxon>Natronincola</taxon>
    </lineage>
</organism>
<evidence type="ECO:0000313" key="2">
    <source>
        <dbReference type="EMBL" id="SET45780.1"/>
    </source>
</evidence>
<dbReference type="PANTHER" id="PTHR34580">
    <property type="match status" value="1"/>
</dbReference>
<protein>
    <submittedName>
        <fullName evidence="2">Predicted DNA-binding transcriptional regulator YafY, contains an HTH and WYL domains</fullName>
    </submittedName>
</protein>
<dbReference type="RefSeq" id="WP_090444408.1">
    <property type="nucleotide sequence ID" value="NZ_FOHU01000011.1"/>
</dbReference>
<keyword evidence="2" id="KW-0238">DNA-binding</keyword>
<dbReference type="STRING" id="426128.SAMN05660297_02457"/>
<reference evidence="2 3" key="1">
    <citation type="submission" date="2016-10" db="EMBL/GenBank/DDBJ databases">
        <authorList>
            <person name="de Groot N.N."/>
        </authorList>
    </citation>
    <scope>NUCLEOTIDE SEQUENCE [LARGE SCALE GENOMIC DNA]</scope>
    <source>
        <strain evidence="2 3">DSM 18979</strain>
    </source>
</reference>
<feature type="domain" description="WYL" evidence="1">
    <location>
        <begin position="148"/>
        <end position="219"/>
    </location>
</feature>
<dbReference type="AlphaFoldDB" id="A0A1I0EM06"/>